<dbReference type="InterPro" id="IPR007035">
    <property type="entry name" value="Peptidase_M55"/>
</dbReference>
<keyword evidence="2" id="KW-0479">Metal-binding</keyword>
<dbReference type="Proteomes" id="UP001143486">
    <property type="component" value="Unassembled WGS sequence"/>
</dbReference>
<evidence type="ECO:0000256" key="1">
    <source>
        <dbReference type="PIRSR" id="PIRSR015853-1"/>
    </source>
</evidence>
<dbReference type="Pfam" id="PF04951">
    <property type="entry name" value="Peptidase_M55"/>
    <property type="match status" value="1"/>
</dbReference>
<dbReference type="SUPFAM" id="SSF63992">
    <property type="entry name" value="Dipeptide transport protein"/>
    <property type="match status" value="1"/>
</dbReference>
<dbReference type="Gene3D" id="3.40.50.10780">
    <property type="entry name" value="Dipeptide transport protein"/>
    <property type="match status" value="1"/>
</dbReference>
<organism evidence="3 4">
    <name type="scientific">Maricaulis virginensis</name>
    <dbReference type="NCBI Taxonomy" id="144022"/>
    <lineage>
        <taxon>Bacteria</taxon>
        <taxon>Pseudomonadati</taxon>
        <taxon>Pseudomonadota</taxon>
        <taxon>Alphaproteobacteria</taxon>
        <taxon>Maricaulales</taxon>
        <taxon>Maricaulaceae</taxon>
        <taxon>Maricaulis</taxon>
    </lineage>
</organism>
<feature type="binding site" evidence="2">
    <location>
        <position position="60"/>
    </location>
    <ligand>
        <name>Zn(2+)</name>
        <dbReference type="ChEBI" id="CHEBI:29105"/>
        <label>2</label>
    </ligand>
</feature>
<protein>
    <submittedName>
        <fullName evidence="3">Transporter</fullName>
    </submittedName>
</protein>
<keyword evidence="4" id="KW-1185">Reference proteome</keyword>
<accession>A0A9W6MPU5</accession>
<sequence length="277" mass="29239">MRFYICADIEGVAGVVDIDQLQPSGSGHDEARRLMTGEVLAAIEGVRAAGGGEIVVADSHGNGRNLLIPDFPDAVELVQGWPRPLVMMQGIEQGRFDGMLFIGHHAGAGSTDGVLAHTMSGRLIADVKVNGESWSETDLNAAIAAQFGLPVLLATGDDAYTGHVQRILPGTATVTTKAAFGASSARSLTPAASRAKIRSAAEEAVRALPSAEVSALPQAPLEVELTLKRRQATELLAYLPIVERTAAHTVRFRVGDVLELNAMLYFVTAYDPKGALF</sequence>
<dbReference type="RefSeq" id="WP_271187647.1">
    <property type="nucleotide sequence ID" value="NZ_BSFE01000009.1"/>
</dbReference>
<dbReference type="CDD" id="cd08663">
    <property type="entry name" value="DAP_dppA_1"/>
    <property type="match status" value="1"/>
</dbReference>
<dbReference type="InterPro" id="IPR036177">
    <property type="entry name" value="Peptidase_M55_sf"/>
</dbReference>
<feature type="binding site" evidence="2">
    <location>
        <position position="8"/>
    </location>
    <ligand>
        <name>Zn(2+)</name>
        <dbReference type="ChEBI" id="CHEBI:29105"/>
        <label>2</label>
    </ligand>
</feature>
<dbReference type="AlphaFoldDB" id="A0A9W6MPU5"/>
<dbReference type="GO" id="GO:0046872">
    <property type="term" value="F:metal ion binding"/>
    <property type="evidence" value="ECO:0007669"/>
    <property type="project" value="UniProtKB-KW"/>
</dbReference>
<feature type="binding site" evidence="2">
    <location>
        <position position="10"/>
    </location>
    <ligand>
        <name>Zn(2+)</name>
        <dbReference type="ChEBI" id="CHEBI:29105"/>
        <label>1</label>
    </ligand>
</feature>
<reference evidence="3" key="1">
    <citation type="journal article" date="2014" name="Int. J. Syst. Evol. Microbiol.">
        <title>Complete genome sequence of Corynebacterium casei LMG S-19264T (=DSM 44701T), isolated from a smear-ripened cheese.</title>
        <authorList>
            <consortium name="US DOE Joint Genome Institute (JGI-PGF)"/>
            <person name="Walter F."/>
            <person name="Albersmeier A."/>
            <person name="Kalinowski J."/>
            <person name="Ruckert C."/>
        </authorList>
    </citation>
    <scope>NUCLEOTIDE SEQUENCE</scope>
    <source>
        <strain evidence="3">VKM B-1513</strain>
    </source>
</reference>
<keyword evidence="2" id="KW-0862">Zinc</keyword>
<name>A0A9W6MPU5_9PROT</name>
<dbReference type="EMBL" id="BSFE01000009">
    <property type="protein sequence ID" value="GLK53294.1"/>
    <property type="molecule type" value="Genomic_DNA"/>
</dbReference>
<evidence type="ECO:0000313" key="4">
    <source>
        <dbReference type="Proteomes" id="UP001143486"/>
    </source>
</evidence>
<feature type="binding site" evidence="2">
    <location>
        <position position="105"/>
    </location>
    <ligand>
        <name>Zn(2+)</name>
        <dbReference type="ChEBI" id="CHEBI:29105"/>
        <label>2</label>
    </ligand>
</feature>
<evidence type="ECO:0000256" key="2">
    <source>
        <dbReference type="PIRSR" id="PIRSR015853-2"/>
    </source>
</evidence>
<reference evidence="3" key="2">
    <citation type="submission" date="2023-01" db="EMBL/GenBank/DDBJ databases">
        <authorList>
            <person name="Sun Q."/>
            <person name="Evtushenko L."/>
        </authorList>
    </citation>
    <scope>NUCLEOTIDE SEQUENCE</scope>
    <source>
        <strain evidence="3">VKM B-1513</strain>
    </source>
</reference>
<dbReference type="PIRSF" id="PIRSF015853">
    <property type="entry name" value="Pep_DppA"/>
    <property type="match status" value="1"/>
</dbReference>
<comment type="caution">
    <text evidence="3">The sequence shown here is derived from an EMBL/GenBank/DDBJ whole genome shotgun (WGS) entry which is preliminary data.</text>
</comment>
<gene>
    <name evidence="3" type="ORF">GCM10017621_28020</name>
</gene>
<dbReference type="InterPro" id="IPR027476">
    <property type="entry name" value="DppA_N"/>
</dbReference>
<feature type="binding site" evidence="2">
    <location>
        <position position="136"/>
    </location>
    <ligand>
        <name>Zn(2+)</name>
        <dbReference type="ChEBI" id="CHEBI:29105"/>
        <label>2</label>
    </ligand>
</feature>
<dbReference type="Gene3D" id="3.30.1360.130">
    <property type="entry name" value="Dipeptide transport protein"/>
    <property type="match status" value="1"/>
</dbReference>
<evidence type="ECO:0000313" key="3">
    <source>
        <dbReference type="EMBL" id="GLK53294.1"/>
    </source>
</evidence>
<proteinExistence type="predicted"/>
<feature type="binding site" evidence="2">
    <location>
        <position position="8"/>
    </location>
    <ligand>
        <name>Zn(2+)</name>
        <dbReference type="ChEBI" id="CHEBI:29105"/>
        <label>1</label>
    </ligand>
</feature>
<feature type="active site" description="Nucleophile" evidence="1">
    <location>
        <position position="117"/>
    </location>
</feature>